<sequence>MFGLGTPELIIIFLVILLLFGGRKLPELARSVGDSMKELRKGMNDDTTAKKKDTKTESDDAKKSV</sequence>
<evidence type="ECO:0000313" key="11">
    <source>
        <dbReference type="EMBL" id="QHN43204.1"/>
    </source>
</evidence>
<evidence type="ECO:0000256" key="8">
    <source>
        <dbReference type="ARBA" id="ARBA00023136"/>
    </source>
</evidence>
<dbReference type="AlphaFoldDB" id="A0A857MKR4"/>
<evidence type="ECO:0000256" key="7">
    <source>
        <dbReference type="ARBA" id="ARBA00023010"/>
    </source>
</evidence>
<keyword evidence="3 9" id="KW-1003">Cell membrane</keyword>
<evidence type="ECO:0000256" key="2">
    <source>
        <dbReference type="ARBA" id="ARBA00022448"/>
    </source>
</evidence>
<evidence type="ECO:0000256" key="1">
    <source>
        <dbReference type="ARBA" id="ARBA00004162"/>
    </source>
</evidence>
<dbReference type="GO" id="GO:0008320">
    <property type="term" value="F:protein transmembrane transporter activity"/>
    <property type="evidence" value="ECO:0007669"/>
    <property type="project" value="UniProtKB-UniRule"/>
</dbReference>
<keyword evidence="5 9" id="KW-0653">Protein transport</keyword>
<dbReference type="HAMAP" id="MF_00236">
    <property type="entry name" value="TatA_E"/>
    <property type="match status" value="1"/>
</dbReference>
<evidence type="ECO:0000256" key="10">
    <source>
        <dbReference type="SAM" id="MobiDB-lite"/>
    </source>
</evidence>
<dbReference type="NCBIfam" id="TIGR01411">
    <property type="entry name" value="tatAE"/>
    <property type="match status" value="1"/>
</dbReference>
<accession>A0A857MKR4</accession>
<organism evidence="11 12">
    <name type="scientific">Candidatus Mycosynbacter amalyticus</name>
    <dbReference type="NCBI Taxonomy" id="2665156"/>
    <lineage>
        <taxon>Bacteria</taxon>
        <taxon>Candidatus Saccharimonadota</taxon>
        <taxon>Candidatus Saccharimonadota incertae sedis</taxon>
        <taxon>Candidatus Mycosynbacter</taxon>
    </lineage>
</organism>
<keyword evidence="8 9" id="KW-0472">Membrane</keyword>
<evidence type="ECO:0000256" key="6">
    <source>
        <dbReference type="ARBA" id="ARBA00022989"/>
    </source>
</evidence>
<dbReference type="PRINTS" id="PR01506">
    <property type="entry name" value="TATBPROTEIN"/>
</dbReference>
<keyword evidence="7 9" id="KW-0811">Translocation</keyword>
<dbReference type="EMBL" id="CP045921">
    <property type="protein sequence ID" value="QHN43204.1"/>
    <property type="molecule type" value="Genomic_DNA"/>
</dbReference>
<dbReference type="RefSeq" id="WP_260763147.1">
    <property type="nucleotide sequence ID" value="NZ_CP045921.1"/>
</dbReference>
<comment type="subcellular location">
    <subcellularLocation>
        <location evidence="1 9">Cell membrane</location>
        <topology evidence="1 9">Single-pass membrane protein</topology>
    </subcellularLocation>
</comment>
<keyword evidence="6 9" id="KW-1133">Transmembrane helix</keyword>
<keyword evidence="12" id="KW-1185">Reference proteome</keyword>
<protein>
    <recommendedName>
        <fullName evidence="9">Sec-independent protein translocase protein TatA</fullName>
    </recommendedName>
</protein>
<dbReference type="GO" id="GO:0033281">
    <property type="term" value="C:TAT protein transport complex"/>
    <property type="evidence" value="ECO:0007669"/>
    <property type="project" value="UniProtKB-UniRule"/>
</dbReference>
<keyword evidence="4 9" id="KW-0812">Transmembrane</keyword>
<dbReference type="Proteomes" id="UP001059824">
    <property type="component" value="Chromosome"/>
</dbReference>
<dbReference type="InterPro" id="IPR006312">
    <property type="entry name" value="TatA/E"/>
</dbReference>
<evidence type="ECO:0000256" key="4">
    <source>
        <dbReference type="ARBA" id="ARBA00022692"/>
    </source>
</evidence>
<dbReference type="PANTHER" id="PTHR42982:SF1">
    <property type="entry name" value="SEC-INDEPENDENT PROTEIN TRANSLOCASE PROTEIN TATA"/>
    <property type="match status" value="1"/>
</dbReference>
<evidence type="ECO:0000256" key="3">
    <source>
        <dbReference type="ARBA" id="ARBA00022475"/>
    </source>
</evidence>
<dbReference type="PANTHER" id="PTHR42982">
    <property type="entry name" value="SEC-INDEPENDENT PROTEIN TRANSLOCASE PROTEIN TATA"/>
    <property type="match status" value="1"/>
</dbReference>
<feature type="region of interest" description="Disordered" evidence="10">
    <location>
        <begin position="36"/>
        <end position="65"/>
    </location>
</feature>
<proteinExistence type="inferred from homology"/>
<comment type="function">
    <text evidence="9">Part of the twin-arginine translocation (Tat) system that transports large folded proteins containing a characteristic twin-arginine motif in their signal peptide across membranes. TatA could form the protein-conducting channel of the Tat system.</text>
</comment>
<evidence type="ECO:0000256" key="5">
    <source>
        <dbReference type="ARBA" id="ARBA00022927"/>
    </source>
</evidence>
<dbReference type="InterPro" id="IPR003369">
    <property type="entry name" value="TatA/B/E"/>
</dbReference>
<comment type="similarity">
    <text evidence="9">Belongs to the TatA/E family.</text>
</comment>
<dbReference type="Pfam" id="PF02416">
    <property type="entry name" value="TatA_B_E"/>
    <property type="match status" value="1"/>
</dbReference>
<dbReference type="Gene3D" id="1.20.5.3310">
    <property type="match status" value="1"/>
</dbReference>
<feature type="transmembrane region" description="Helical" evidence="9">
    <location>
        <begin position="6"/>
        <end position="22"/>
    </location>
</feature>
<dbReference type="KEGG" id="mama:GII36_05130"/>
<reference evidence="11" key="1">
    <citation type="journal article" date="2021" name="Nat. Microbiol.">
        <title>Cocultivation of an ultrasmall environmental parasitic bacterium with lytic ability against bacteria associated with wastewater foams.</title>
        <authorList>
            <person name="Batinovic S."/>
            <person name="Rose J.J.A."/>
            <person name="Ratcliffe J."/>
            <person name="Seviour R.J."/>
            <person name="Petrovski S."/>
        </authorList>
    </citation>
    <scope>NUCLEOTIDE SEQUENCE</scope>
    <source>
        <strain evidence="11">JR1</strain>
    </source>
</reference>
<keyword evidence="2 9" id="KW-0813">Transport</keyword>
<comment type="subunit">
    <text evidence="9">Forms a complex with TatC.</text>
</comment>
<evidence type="ECO:0000256" key="9">
    <source>
        <dbReference type="HAMAP-Rule" id="MF_00236"/>
    </source>
</evidence>
<dbReference type="GO" id="GO:0043953">
    <property type="term" value="P:protein transport by the Tat complex"/>
    <property type="evidence" value="ECO:0007669"/>
    <property type="project" value="UniProtKB-UniRule"/>
</dbReference>
<evidence type="ECO:0000313" key="12">
    <source>
        <dbReference type="Proteomes" id="UP001059824"/>
    </source>
</evidence>
<gene>
    <name evidence="9 11" type="primary">tatA</name>
    <name evidence="11" type="ORF">GII36_05130</name>
</gene>
<name>A0A857MKR4_9BACT</name>